<keyword evidence="6" id="KW-1185">Reference proteome</keyword>
<reference evidence="5" key="1">
    <citation type="journal article" date="2023" name="Mol. Phylogenet. Evol.">
        <title>Genome-scale phylogeny and comparative genomics of the fungal order Sordariales.</title>
        <authorList>
            <person name="Hensen N."/>
            <person name="Bonometti L."/>
            <person name="Westerberg I."/>
            <person name="Brannstrom I.O."/>
            <person name="Guillou S."/>
            <person name="Cros-Aarteil S."/>
            <person name="Calhoun S."/>
            <person name="Haridas S."/>
            <person name="Kuo A."/>
            <person name="Mondo S."/>
            <person name="Pangilinan J."/>
            <person name="Riley R."/>
            <person name="LaButti K."/>
            <person name="Andreopoulos B."/>
            <person name="Lipzen A."/>
            <person name="Chen C."/>
            <person name="Yan M."/>
            <person name="Daum C."/>
            <person name="Ng V."/>
            <person name="Clum A."/>
            <person name="Steindorff A."/>
            <person name="Ohm R.A."/>
            <person name="Martin F."/>
            <person name="Silar P."/>
            <person name="Natvig D.O."/>
            <person name="Lalanne C."/>
            <person name="Gautier V."/>
            <person name="Ament-Velasquez S.L."/>
            <person name="Kruys A."/>
            <person name="Hutchinson M.I."/>
            <person name="Powell A.J."/>
            <person name="Barry K."/>
            <person name="Miller A.N."/>
            <person name="Grigoriev I.V."/>
            <person name="Debuchy R."/>
            <person name="Gladieux P."/>
            <person name="Hiltunen Thoren M."/>
            <person name="Johannesson H."/>
        </authorList>
    </citation>
    <scope>NUCLEOTIDE SEQUENCE</scope>
    <source>
        <strain evidence="5">SMH4131-1</strain>
    </source>
</reference>
<dbReference type="InterPro" id="IPR031632">
    <property type="entry name" value="SVIP"/>
</dbReference>
<dbReference type="Proteomes" id="UP001286456">
    <property type="component" value="Unassembled WGS sequence"/>
</dbReference>
<accession>A0AAE0J271</accession>
<feature type="compositionally biased region" description="Low complexity" evidence="4">
    <location>
        <begin position="24"/>
        <end position="42"/>
    </location>
</feature>
<feature type="compositionally biased region" description="Polar residues" evidence="4">
    <location>
        <begin position="1"/>
        <end position="14"/>
    </location>
</feature>
<keyword evidence="1" id="KW-0519">Myristate</keyword>
<dbReference type="AlphaFoldDB" id="A0AAE0J271"/>
<name>A0AAE0J271_9PEZI</name>
<evidence type="ECO:0000313" key="5">
    <source>
        <dbReference type="EMBL" id="KAK3335546.1"/>
    </source>
</evidence>
<reference evidence="5" key="2">
    <citation type="submission" date="2023-06" db="EMBL/GenBank/DDBJ databases">
        <authorList>
            <consortium name="Lawrence Berkeley National Laboratory"/>
            <person name="Haridas S."/>
            <person name="Hensen N."/>
            <person name="Bonometti L."/>
            <person name="Westerberg I."/>
            <person name="Brannstrom I.O."/>
            <person name="Guillou S."/>
            <person name="Cros-Aarteil S."/>
            <person name="Calhoun S."/>
            <person name="Kuo A."/>
            <person name="Mondo S."/>
            <person name="Pangilinan J."/>
            <person name="Riley R."/>
            <person name="Labutti K."/>
            <person name="Andreopoulos B."/>
            <person name="Lipzen A."/>
            <person name="Chen C."/>
            <person name="Yanf M."/>
            <person name="Daum C."/>
            <person name="Ng V."/>
            <person name="Clum A."/>
            <person name="Steindorff A."/>
            <person name="Ohm R."/>
            <person name="Martin F."/>
            <person name="Silar P."/>
            <person name="Natvig D."/>
            <person name="Lalanne C."/>
            <person name="Gautier V."/>
            <person name="Ament-Velasquez S.L."/>
            <person name="Kruys A."/>
            <person name="Hutchinson M.I."/>
            <person name="Powell A.J."/>
            <person name="Barry K."/>
            <person name="Miller A.N."/>
            <person name="Grigoriev I.V."/>
            <person name="Debuchy R."/>
            <person name="Gladieux P."/>
            <person name="Thoren M.H."/>
            <person name="Johannesson H."/>
        </authorList>
    </citation>
    <scope>NUCLEOTIDE SEQUENCE</scope>
    <source>
        <strain evidence="5">SMH4131-1</strain>
    </source>
</reference>
<evidence type="ECO:0000256" key="4">
    <source>
        <dbReference type="SAM" id="MobiDB-lite"/>
    </source>
</evidence>
<keyword evidence="3" id="KW-0449">Lipoprotein</keyword>
<evidence type="ECO:0000256" key="3">
    <source>
        <dbReference type="ARBA" id="ARBA00023288"/>
    </source>
</evidence>
<protein>
    <submittedName>
        <fullName evidence="5">Uncharacterized protein</fullName>
    </submittedName>
</protein>
<dbReference type="EMBL" id="JAUEPO010000001">
    <property type="protein sequence ID" value="KAK3335546.1"/>
    <property type="molecule type" value="Genomic_DNA"/>
</dbReference>
<feature type="compositionally biased region" description="Gly residues" evidence="4">
    <location>
        <begin position="48"/>
        <end position="59"/>
    </location>
</feature>
<evidence type="ECO:0000256" key="2">
    <source>
        <dbReference type="ARBA" id="ARBA00023139"/>
    </source>
</evidence>
<comment type="caution">
    <text evidence="5">The sequence shown here is derived from an EMBL/GenBank/DDBJ whole genome shotgun (WGS) entry which is preliminary data.</text>
</comment>
<proteinExistence type="predicted"/>
<feature type="region of interest" description="Disordered" evidence="4">
    <location>
        <begin position="1"/>
        <end position="125"/>
    </location>
</feature>
<evidence type="ECO:0000313" key="6">
    <source>
        <dbReference type="Proteomes" id="UP001286456"/>
    </source>
</evidence>
<organism evidence="5 6">
    <name type="scientific">Cercophora scortea</name>
    <dbReference type="NCBI Taxonomy" id="314031"/>
    <lineage>
        <taxon>Eukaryota</taxon>
        <taxon>Fungi</taxon>
        <taxon>Dikarya</taxon>
        <taxon>Ascomycota</taxon>
        <taxon>Pezizomycotina</taxon>
        <taxon>Sordariomycetes</taxon>
        <taxon>Sordariomycetidae</taxon>
        <taxon>Sordariales</taxon>
        <taxon>Lasiosphaeriaceae</taxon>
        <taxon>Cercophora</taxon>
    </lineage>
</organism>
<keyword evidence="2" id="KW-0564">Palmitate</keyword>
<sequence length="125" mass="12545">MGNLCGKQSSSSDPFSGPGRRLDSAPAPRSSAPIPASAAASTPRPPVGGSGGGGSGGGSAADEQRRKAAAAAAEQRTKRANTGGKLSSQLAAQKKQTHAETLKEASSAKLRQREVDANAETLNYN</sequence>
<dbReference type="Pfam" id="PF15811">
    <property type="entry name" value="SVIP"/>
    <property type="match status" value="1"/>
</dbReference>
<gene>
    <name evidence="5" type="ORF">B0T19DRAFT_11153</name>
</gene>
<evidence type="ECO:0000256" key="1">
    <source>
        <dbReference type="ARBA" id="ARBA00022707"/>
    </source>
</evidence>